<keyword evidence="1" id="KW-1133">Transmembrane helix</keyword>
<evidence type="ECO:0000256" key="1">
    <source>
        <dbReference type="SAM" id="Phobius"/>
    </source>
</evidence>
<dbReference type="EMBL" id="BAABIQ010000008">
    <property type="protein sequence ID" value="GAA4787640.1"/>
    <property type="molecule type" value="Genomic_DNA"/>
</dbReference>
<evidence type="ECO:0008006" key="4">
    <source>
        <dbReference type="Google" id="ProtNLM"/>
    </source>
</evidence>
<keyword evidence="3" id="KW-1185">Reference proteome</keyword>
<dbReference type="Proteomes" id="UP001501411">
    <property type="component" value="Unassembled WGS sequence"/>
</dbReference>
<comment type="caution">
    <text evidence="2">The sequence shown here is derived from an EMBL/GenBank/DDBJ whole genome shotgun (WGS) entry which is preliminary data.</text>
</comment>
<name>A0ABP9AXF3_9SPHI</name>
<organism evidence="2 3">
    <name type="scientific">Olivibacter ginsenosidimutans</name>
    <dbReference type="NCBI Taxonomy" id="1176537"/>
    <lineage>
        <taxon>Bacteria</taxon>
        <taxon>Pseudomonadati</taxon>
        <taxon>Bacteroidota</taxon>
        <taxon>Sphingobacteriia</taxon>
        <taxon>Sphingobacteriales</taxon>
        <taxon>Sphingobacteriaceae</taxon>
        <taxon>Olivibacter</taxon>
    </lineage>
</organism>
<feature type="transmembrane region" description="Helical" evidence="1">
    <location>
        <begin position="46"/>
        <end position="64"/>
    </location>
</feature>
<keyword evidence="1" id="KW-0472">Membrane</keyword>
<accession>A0ABP9AXF3</accession>
<gene>
    <name evidence="2" type="ORF">GCM10023231_14710</name>
</gene>
<reference evidence="3" key="1">
    <citation type="journal article" date="2019" name="Int. J. Syst. Evol. Microbiol.">
        <title>The Global Catalogue of Microorganisms (GCM) 10K type strain sequencing project: providing services to taxonomists for standard genome sequencing and annotation.</title>
        <authorList>
            <consortium name="The Broad Institute Genomics Platform"/>
            <consortium name="The Broad Institute Genome Sequencing Center for Infectious Disease"/>
            <person name="Wu L."/>
            <person name="Ma J."/>
        </authorList>
    </citation>
    <scope>NUCLEOTIDE SEQUENCE [LARGE SCALE GENOMIC DNA]</scope>
    <source>
        <strain evidence="3">JCM 18200</strain>
    </source>
</reference>
<evidence type="ECO:0000313" key="3">
    <source>
        <dbReference type="Proteomes" id="UP001501411"/>
    </source>
</evidence>
<evidence type="ECO:0000313" key="2">
    <source>
        <dbReference type="EMBL" id="GAA4787640.1"/>
    </source>
</evidence>
<dbReference type="RefSeq" id="WP_345231105.1">
    <property type="nucleotide sequence ID" value="NZ_BAABIQ010000008.1"/>
</dbReference>
<proteinExistence type="predicted"/>
<keyword evidence="1" id="KW-0812">Transmembrane</keyword>
<sequence>MRILGIILIVAGVIMLVWTGFSYTKKEKVADLGPVEIKADKEKQINWPPYIGAILVGGGIIALVSGNRKS</sequence>
<protein>
    <recommendedName>
        <fullName evidence="4">DUF3185 domain-containing protein</fullName>
    </recommendedName>
</protein>